<keyword evidence="1" id="KW-0472">Membrane</keyword>
<reference evidence="3" key="1">
    <citation type="submission" date="2022-11" db="EMBL/GenBank/DDBJ databases">
        <authorList>
            <person name="Somphong A."/>
            <person name="Phongsopitanun W."/>
        </authorList>
    </citation>
    <scope>NUCLEOTIDE SEQUENCE</scope>
    <source>
        <strain evidence="3">Pm04-4</strain>
    </source>
</reference>
<keyword evidence="1" id="KW-1133">Transmembrane helix</keyword>
<name>A0ABT4BB01_9ACTN</name>
<evidence type="ECO:0000313" key="3">
    <source>
        <dbReference type="EMBL" id="MCY1142783.1"/>
    </source>
</evidence>
<comment type="caution">
    <text evidence="3">The sequence shown here is derived from an EMBL/GenBank/DDBJ whole genome shotgun (WGS) entry which is preliminary data.</text>
</comment>
<dbReference type="RefSeq" id="WP_267567247.1">
    <property type="nucleotide sequence ID" value="NZ_JAPNTZ010000013.1"/>
</dbReference>
<keyword evidence="4" id="KW-1185">Reference proteome</keyword>
<dbReference type="EMBL" id="JAPNTZ010000013">
    <property type="protein sequence ID" value="MCY1142783.1"/>
    <property type="molecule type" value="Genomic_DNA"/>
</dbReference>
<feature type="transmembrane region" description="Helical" evidence="1">
    <location>
        <begin position="256"/>
        <end position="281"/>
    </location>
</feature>
<sequence length="327" mass="34195">MRRFVLIVAVAGAVLAPATPAFAHTGDIPGATAYRTSVTAVSAPGVSVRAVEAGARLELSNTSGHSVEVLGYAGEPYLDVRPDGTWQNVNSPAAYINETANGDTPVPATADVTAPPSWRKLSDSTSVRWHDQRTQWLNPSTPPQAVADPSHSHRLRDWTVPLRMQTTSYEVRGTLDWEPPPVAWLWWAGAALAGLATAALAHRWPRSVRAVALVAGLAPSAYGVMGLSDGATPSPVLFLAALMALAAVWRHPPFYLALTGAVVALFAGFNETRVFFAAVVPTTGPGWLVRLAVALALGAGAGLALTGLLRMRAAVPARTPSPGAVTV</sequence>
<accession>A0ABT4BB01</accession>
<feature type="signal peptide" evidence="2">
    <location>
        <begin position="1"/>
        <end position="23"/>
    </location>
</feature>
<feature type="transmembrane region" description="Helical" evidence="1">
    <location>
        <begin position="287"/>
        <end position="309"/>
    </location>
</feature>
<keyword evidence="1" id="KW-0812">Transmembrane</keyword>
<evidence type="ECO:0000256" key="1">
    <source>
        <dbReference type="SAM" id="Phobius"/>
    </source>
</evidence>
<evidence type="ECO:0000256" key="2">
    <source>
        <dbReference type="SAM" id="SignalP"/>
    </source>
</evidence>
<feature type="chain" id="PRO_5046821918" evidence="2">
    <location>
        <begin position="24"/>
        <end position="327"/>
    </location>
</feature>
<keyword evidence="2" id="KW-0732">Signal</keyword>
<gene>
    <name evidence="3" type="ORF">OWR29_32720</name>
</gene>
<evidence type="ECO:0000313" key="4">
    <source>
        <dbReference type="Proteomes" id="UP001151002"/>
    </source>
</evidence>
<feature type="transmembrane region" description="Helical" evidence="1">
    <location>
        <begin position="231"/>
        <end position="249"/>
    </location>
</feature>
<feature type="transmembrane region" description="Helical" evidence="1">
    <location>
        <begin position="208"/>
        <end position="225"/>
    </location>
</feature>
<protein>
    <submittedName>
        <fullName evidence="3">Uncharacterized protein</fullName>
    </submittedName>
</protein>
<feature type="transmembrane region" description="Helical" evidence="1">
    <location>
        <begin position="184"/>
        <end position="201"/>
    </location>
</feature>
<dbReference type="Proteomes" id="UP001151002">
    <property type="component" value="Unassembled WGS sequence"/>
</dbReference>
<proteinExistence type="predicted"/>
<organism evidence="3 4">
    <name type="scientific">Paractinoplanes pyxinae</name>
    <dbReference type="NCBI Taxonomy" id="2997416"/>
    <lineage>
        <taxon>Bacteria</taxon>
        <taxon>Bacillati</taxon>
        <taxon>Actinomycetota</taxon>
        <taxon>Actinomycetes</taxon>
        <taxon>Micromonosporales</taxon>
        <taxon>Micromonosporaceae</taxon>
        <taxon>Paractinoplanes</taxon>
    </lineage>
</organism>